<evidence type="ECO:0000256" key="1">
    <source>
        <dbReference type="ARBA" id="ARBA00022801"/>
    </source>
</evidence>
<feature type="transmembrane region" description="Helical" evidence="5">
    <location>
        <begin position="25"/>
        <end position="44"/>
    </location>
</feature>
<feature type="region of interest" description="Disordered" evidence="4">
    <location>
        <begin position="275"/>
        <end position="297"/>
    </location>
</feature>
<dbReference type="InterPro" id="IPR029058">
    <property type="entry name" value="AB_hydrolase_fold"/>
</dbReference>
<dbReference type="Gene3D" id="3.40.50.1820">
    <property type="entry name" value="alpha/beta hydrolase"/>
    <property type="match status" value="1"/>
</dbReference>
<keyword evidence="5" id="KW-1133">Transmembrane helix</keyword>
<keyword evidence="3" id="KW-0443">Lipid metabolism</keyword>
<dbReference type="GO" id="GO:0003847">
    <property type="term" value="F:1-alkyl-2-acetylglycerophosphocholine esterase activity"/>
    <property type="evidence" value="ECO:0007669"/>
    <property type="project" value="TreeGrafter"/>
</dbReference>
<evidence type="ECO:0000256" key="2">
    <source>
        <dbReference type="ARBA" id="ARBA00022963"/>
    </source>
</evidence>
<keyword evidence="7" id="KW-1185">Reference proteome</keyword>
<dbReference type="Pfam" id="PF03403">
    <property type="entry name" value="PAF-AH_p_II"/>
    <property type="match status" value="1"/>
</dbReference>
<keyword evidence="5" id="KW-0472">Membrane</keyword>
<dbReference type="EMBL" id="CP000750">
    <property type="protein sequence ID" value="ABS05762.1"/>
    <property type="molecule type" value="Genomic_DNA"/>
</dbReference>
<keyword evidence="2" id="KW-0442">Lipid degradation</keyword>
<accession>A6WG23</accession>
<keyword evidence="5" id="KW-0812">Transmembrane</keyword>
<evidence type="ECO:0000256" key="5">
    <source>
        <dbReference type="SAM" id="Phobius"/>
    </source>
</evidence>
<protein>
    <submittedName>
        <fullName evidence="6">Platelet-activating factor acetylhydrolase plasma/intracellular isoform II</fullName>
    </submittedName>
</protein>
<feature type="compositionally biased region" description="Basic and acidic residues" evidence="4">
    <location>
        <begin position="286"/>
        <end position="297"/>
    </location>
</feature>
<dbReference type="ESTHER" id="kinra-q40vq1">
    <property type="family name" value="PAF-Acetylhydrolase"/>
</dbReference>
<keyword evidence="1" id="KW-0378">Hydrolase</keyword>
<evidence type="ECO:0000256" key="3">
    <source>
        <dbReference type="ARBA" id="ARBA00023098"/>
    </source>
</evidence>
<dbReference type="SUPFAM" id="SSF53474">
    <property type="entry name" value="alpha/beta-Hydrolases"/>
    <property type="match status" value="1"/>
</dbReference>
<dbReference type="HOGENOM" id="CLU_026278_2_0_11"/>
<dbReference type="Proteomes" id="UP000001116">
    <property type="component" value="Chromosome"/>
</dbReference>
<dbReference type="STRING" id="266940.Krad_4299"/>
<evidence type="ECO:0000256" key="4">
    <source>
        <dbReference type="SAM" id="MobiDB-lite"/>
    </source>
</evidence>
<dbReference type="GO" id="GO:0016042">
    <property type="term" value="P:lipid catabolic process"/>
    <property type="evidence" value="ECO:0007669"/>
    <property type="project" value="UniProtKB-KW"/>
</dbReference>
<organism evidence="6 7">
    <name type="scientific">Kineococcus radiotolerans (strain ATCC BAA-149 / DSM 14245 / SRS30216)</name>
    <dbReference type="NCBI Taxonomy" id="266940"/>
    <lineage>
        <taxon>Bacteria</taxon>
        <taxon>Bacillati</taxon>
        <taxon>Actinomycetota</taxon>
        <taxon>Actinomycetes</taxon>
        <taxon>Kineosporiales</taxon>
        <taxon>Kineosporiaceae</taxon>
        <taxon>Kineococcus</taxon>
    </lineage>
</organism>
<gene>
    <name evidence="6" type="ordered locus">Krad_4299</name>
</gene>
<evidence type="ECO:0000313" key="7">
    <source>
        <dbReference type="Proteomes" id="UP000001116"/>
    </source>
</evidence>
<feature type="transmembrane region" description="Helical" evidence="5">
    <location>
        <begin position="80"/>
        <end position="97"/>
    </location>
</feature>
<dbReference type="PANTHER" id="PTHR10272:SF0">
    <property type="entry name" value="PLATELET-ACTIVATING FACTOR ACETYLHYDROLASE"/>
    <property type="match status" value="1"/>
</dbReference>
<dbReference type="AlphaFoldDB" id="A6WG23"/>
<dbReference type="KEGG" id="kra:Krad_4299"/>
<sequence length="459" mass="46058">MARSTRGLTPPAPASGRLPRVLQDVATWTTVLGAAGCAGAALWRAVRSRPHPATRVLLLAAAAVVLAGAVVTSLDGGPRWQVAPLAAAVLLALPAGARSARRGRRGPRVLLGAAAVLAVGAGSVAVRAFPPLRLPVPSGPHPVGVGEIAWAGPATDCPASGLLAQVWYPAAAAGGDPGPYLGRDRDEARRVSAALADAFGVPPVLLREAAVGRGRAVPGTPVAAGRFPVVLFSPGNLGVRRQNSAWATDLASRGRVVVALDHPCDSAVVVGPEGEAVTSTAGGSGDDARDQADADRRVGVRAQQLRSALDELARRDSADRLLGGHLDLGAVAAAGHSLGGAAALRAAAQDERVDAVVDLDGFPRGADGLDVPVLVLVAGRGTGDPGADARYARAVEAVTAGSPDARVVEVAGASHLTFTDAPLFLPPLPGLVGSLGREGAVAATARATEEFLADVLGPR</sequence>
<dbReference type="PANTHER" id="PTHR10272">
    <property type="entry name" value="PLATELET-ACTIVATING FACTOR ACETYLHYDROLASE"/>
    <property type="match status" value="1"/>
</dbReference>
<feature type="transmembrane region" description="Helical" evidence="5">
    <location>
        <begin position="109"/>
        <end position="129"/>
    </location>
</feature>
<name>A6WG23_KINRD</name>
<proteinExistence type="predicted"/>
<evidence type="ECO:0000313" key="6">
    <source>
        <dbReference type="EMBL" id="ABS05762.1"/>
    </source>
</evidence>
<dbReference type="eggNOG" id="COG4188">
    <property type="taxonomic scope" value="Bacteria"/>
</dbReference>
<reference evidence="7" key="1">
    <citation type="journal article" date="2008" name="PLoS ONE">
        <title>Survival in nuclear waste, extreme resistance, and potential applications gleaned from the genome sequence of Kineococcus radiotolerans SRS30216.</title>
        <authorList>
            <person name="Bagwell C.E."/>
            <person name="Bhat S."/>
            <person name="Hawkins G.M."/>
            <person name="Smith B.W."/>
            <person name="Biswas T."/>
            <person name="Hoover T.R."/>
            <person name="Saunders E."/>
            <person name="Han C.S."/>
            <person name="Tsodikov O.V."/>
            <person name="Shimkets L.J."/>
        </authorList>
    </citation>
    <scope>NUCLEOTIDE SEQUENCE [LARGE SCALE GENOMIC DNA]</scope>
    <source>
        <strain evidence="7">ATCC BAA-149 / DSM 14245 / SRS30216</strain>
    </source>
</reference>
<feature type="transmembrane region" description="Helical" evidence="5">
    <location>
        <begin position="56"/>
        <end position="74"/>
    </location>
</feature>